<evidence type="ECO:0000313" key="2">
    <source>
        <dbReference type="EMBL" id="KAG0567637.1"/>
    </source>
</evidence>
<reference evidence="2" key="1">
    <citation type="submission" date="2020-06" db="EMBL/GenBank/DDBJ databases">
        <title>WGS assembly of Ceratodon purpureus strain R40.</title>
        <authorList>
            <person name="Carey S.B."/>
            <person name="Jenkins J."/>
            <person name="Shu S."/>
            <person name="Lovell J.T."/>
            <person name="Sreedasyam A."/>
            <person name="Maumus F."/>
            <person name="Tiley G.P."/>
            <person name="Fernandez-Pozo N."/>
            <person name="Barry K."/>
            <person name="Chen C."/>
            <person name="Wang M."/>
            <person name="Lipzen A."/>
            <person name="Daum C."/>
            <person name="Saski C.A."/>
            <person name="Payton A.C."/>
            <person name="Mcbreen J.C."/>
            <person name="Conrad R.E."/>
            <person name="Kollar L.M."/>
            <person name="Olsson S."/>
            <person name="Huttunen S."/>
            <person name="Landis J.B."/>
            <person name="Wickett N.J."/>
            <person name="Johnson M.G."/>
            <person name="Rensing S.A."/>
            <person name="Grimwood J."/>
            <person name="Schmutz J."/>
            <person name="Mcdaniel S.F."/>
        </authorList>
    </citation>
    <scope>NUCLEOTIDE SEQUENCE</scope>
    <source>
        <strain evidence="2">R40</strain>
    </source>
</reference>
<dbReference type="Proteomes" id="UP000822688">
    <property type="component" value="Chromosome 7"/>
</dbReference>
<dbReference type="AlphaFoldDB" id="A0A8T0HAF1"/>
<evidence type="ECO:0000313" key="3">
    <source>
        <dbReference type="Proteomes" id="UP000822688"/>
    </source>
</evidence>
<name>A0A8T0HAF1_CERPU</name>
<proteinExistence type="predicted"/>
<comment type="caution">
    <text evidence="2">The sequence shown here is derived from an EMBL/GenBank/DDBJ whole genome shotgun (WGS) entry which is preliminary data.</text>
</comment>
<protein>
    <submittedName>
        <fullName evidence="2">Uncharacterized protein</fullName>
    </submittedName>
</protein>
<feature type="chain" id="PRO_5035781626" evidence="1">
    <location>
        <begin position="20"/>
        <end position="44"/>
    </location>
</feature>
<feature type="signal peptide" evidence="1">
    <location>
        <begin position="1"/>
        <end position="19"/>
    </location>
</feature>
<accession>A0A8T0HAF1</accession>
<evidence type="ECO:0000256" key="1">
    <source>
        <dbReference type="SAM" id="SignalP"/>
    </source>
</evidence>
<dbReference type="EMBL" id="CM026428">
    <property type="protein sequence ID" value="KAG0567637.1"/>
    <property type="molecule type" value="Genomic_DNA"/>
</dbReference>
<keyword evidence="3" id="KW-1185">Reference proteome</keyword>
<keyword evidence="1" id="KW-0732">Signal</keyword>
<sequence length="44" mass="5016">MSVCVLYVRCLWLLKVGEEEVECVGGGYLYGIGLCWVGDFRMLR</sequence>
<organism evidence="2 3">
    <name type="scientific">Ceratodon purpureus</name>
    <name type="common">Fire moss</name>
    <name type="synonym">Dicranum purpureum</name>
    <dbReference type="NCBI Taxonomy" id="3225"/>
    <lineage>
        <taxon>Eukaryota</taxon>
        <taxon>Viridiplantae</taxon>
        <taxon>Streptophyta</taxon>
        <taxon>Embryophyta</taxon>
        <taxon>Bryophyta</taxon>
        <taxon>Bryophytina</taxon>
        <taxon>Bryopsida</taxon>
        <taxon>Dicranidae</taxon>
        <taxon>Pseudoditrichales</taxon>
        <taxon>Ditrichaceae</taxon>
        <taxon>Ceratodon</taxon>
    </lineage>
</organism>
<gene>
    <name evidence="2" type="ORF">KC19_7G150300</name>
</gene>